<evidence type="ECO:0000313" key="2">
    <source>
        <dbReference type="EMBL" id="ALG08411.1"/>
    </source>
</evidence>
<gene>
    <name evidence="2" type="ORF">AOZ06_17160</name>
</gene>
<dbReference type="AlphaFoldDB" id="A0A0N9HYJ6"/>
<feature type="compositionally biased region" description="Low complexity" evidence="1">
    <location>
        <begin position="42"/>
        <end position="55"/>
    </location>
</feature>
<reference evidence="2 3" key="1">
    <citation type="submission" date="2015-07" db="EMBL/GenBank/DDBJ databases">
        <title>Genome sequencing of Kibdelosporangium phytohabitans.</title>
        <authorList>
            <person name="Qin S."/>
            <person name="Xing K."/>
        </authorList>
    </citation>
    <scope>NUCLEOTIDE SEQUENCE [LARGE SCALE GENOMIC DNA]</scope>
    <source>
        <strain evidence="2 3">KLBMP1111</strain>
    </source>
</reference>
<dbReference type="EMBL" id="CP012752">
    <property type="protein sequence ID" value="ALG08411.1"/>
    <property type="molecule type" value="Genomic_DNA"/>
</dbReference>
<accession>A0A0N9HYJ6</accession>
<dbReference type="Proteomes" id="UP000063699">
    <property type="component" value="Chromosome"/>
</dbReference>
<organism evidence="2 3">
    <name type="scientific">Kibdelosporangium phytohabitans</name>
    <dbReference type="NCBI Taxonomy" id="860235"/>
    <lineage>
        <taxon>Bacteria</taxon>
        <taxon>Bacillati</taxon>
        <taxon>Actinomycetota</taxon>
        <taxon>Actinomycetes</taxon>
        <taxon>Pseudonocardiales</taxon>
        <taxon>Pseudonocardiaceae</taxon>
        <taxon>Kibdelosporangium</taxon>
    </lineage>
</organism>
<evidence type="ECO:0000313" key="3">
    <source>
        <dbReference type="Proteomes" id="UP000063699"/>
    </source>
</evidence>
<evidence type="ECO:0000256" key="1">
    <source>
        <dbReference type="SAM" id="MobiDB-lite"/>
    </source>
</evidence>
<protein>
    <submittedName>
        <fullName evidence="2">Uncharacterized protein</fullName>
    </submittedName>
</protein>
<sequence>MPVLKKDVAGAALTRPRLGFTPTRWQVDAGVRIDPAPSPPCATGSSPAATAVAAPPLDPLE</sequence>
<feature type="region of interest" description="Disordered" evidence="1">
    <location>
        <begin position="30"/>
        <end position="61"/>
    </location>
</feature>
<dbReference type="KEGG" id="kphy:AOZ06_17160"/>
<name>A0A0N9HYJ6_9PSEU</name>
<keyword evidence="3" id="KW-1185">Reference proteome</keyword>
<proteinExistence type="predicted"/>